<keyword evidence="3 6" id="KW-0378">Hydrolase</keyword>
<dbReference type="Pfam" id="PF16499">
    <property type="entry name" value="Melibiase_2"/>
    <property type="match status" value="2"/>
</dbReference>
<dbReference type="Gene3D" id="3.20.20.70">
    <property type="entry name" value="Aldolase class I"/>
    <property type="match status" value="1"/>
</dbReference>
<dbReference type="SUPFAM" id="SSF51445">
    <property type="entry name" value="(Trans)glycosidases"/>
    <property type="match status" value="1"/>
</dbReference>
<dbReference type="FunFam" id="2.60.40.1180:FF:000008">
    <property type="entry name" value="Alpha-galactosidase"/>
    <property type="match status" value="1"/>
</dbReference>
<dbReference type="GO" id="GO:0004557">
    <property type="term" value="F:alpha-galactosidase activity"/>
    <property type="evidence" value="ECO:0007669"/>
    <property type="project" value="UniProtKB-EC"/>
</dbReference>
<evidence type="ECO:0000313" key="9">
    <source>
        <dbReference type="Proteomes" id="UP000032544"/>
    </source>
</evidence>
<dbReference type="PRINTS" id="PR00740">
    <property type="entry name" value="GLHYDRLASE27"/>
</dbReference>
<dbReference type="InterPro" id="IPR041233">
    <property type="entry name" value="Melibiase_C"/>
</dbReference>
<dbReference type="Pfam" id="PF05345">
    <property type="entry name" value="He_PIG"/>
    <property type="match status" value="1"/>
</dbReference>
<protein>
    <recommendedName>
        <fullName evidence="6">Alpha-galactosidase</fullName>
        <ecNumber evidence="6">3.2.1.22</ecNumber>
    </recommendedName>
    <alternativeName>
        <fullName evidence="6">Melibiase</fullName>
    </alternativeName>
</protein>
<proteinExistence type="inferred from homology"/>
<dbReference type="Gene3D" id="2.60.40.10">
    <property type="entry name" value="Immunoglobulins"/>
    <property type="match status" value="1"/>
</dbReference>
<dbReference type="OrthoDB" id="9807519at2"/>
<dbReference type="SUPFAM" id="SSF51011">
    <property type="entry name" value="Glycosyl hydrolase domain"/>
    <property type="match status" value="1"/>
</dbReference>
<reference evidence="8 9" key="1">
    <citation type="submission" date="2014-09" db="EMBL/GenBank/DDBJ databases">
        <title>Draft Genome Sequence of Draconibacterium sp. JN14CK-3.</title>
        <authorList>
            <person name="Dong C."/>
            <person name="Lai Q."/>
            <person name="Shao Z."/>
        </authorList>
    </citation>
    <scope>NUCLEOTIDE SEQUENCE [LARGE SCALE GENOMIC DNA]</scope>
    <source>
        <strain evidence="8 9">JN14CK-3</strain>
    </source>
</reference>
<evidence type="ECO:0000256" key="2">
    <source>
        <dbReference type="ARBA" id="ARBA00022729"/>
    </source>
</evidence>
<dbReference type="Gene3D" id="2.60.40.1180">
    <property type="entry name" value="Golgi alpha-mannosidase II"/>
    <property type="match status" value="1"/>
</dbReference>
<keyword evidence="5 6" id="KW-0326">Glycosidase</keyword>
<dbReference type="InterPro" id="IPR002241">
    <property type="entry name" value="Glyco_hydro_27"/>
</dbReference>
<dbReference type="Proteomes" id="UP000032544">
    <property type="component" value="Unassembled WGS sequence"/>
</dbReference>
<dbReference type="AlphaFoldDB" id="A0A0D8J9I8"/>
<comment type="caution">
    <text evidence="8">The sequence shown here is derived from an EMBL/GenBank/DDBJ whole genome shotgun (WGS) entry which is preliminary data.</text>
</comment>
<keyword evidence="9" id="KW-1185">Reference proteome</keyword>
<evidence type="ECO:0000256" key="3">
    <source>
        <dbReference type="ARBA" id="ARBA00022801"/>
    </source>
</evidence>
<sequence length="539" mass="60296">MALFTLTIISQPVIAQTNTLSDSLAAFILTPPPPETPRINGPSIFGVRPNNPFLYRIPATGVRPMEFSVVGLPVALSVDSKTGQINGKLTEQGEFNVVLHARNAKGSDEKKFKIVVGENIALTPPMGWNSWNAYHAEVTGEDVINAAQAMVASKLIDHGWTYVNIDDAWQDKRGGKFNGIQPNEKFPDMQKMCDEIHEMGLKVGIYSGPWVTTYAGYVGGSANNPEGSWSPDFGKQDTIMEDGKKRRKRIHGKYCFSNNDARQWATWGIDYLKYDWNPKSSTPRETMEDFRGHSKLMADALRGSGRDIVFSYSNSMPYEWIEGQSEMYNCWRTTGDIKDNWQSMATKAFYIPIPKEQVDPVGPPSDKWAPHARPGHWNDPDMMVLGIVNFGGKQHPTRLTPDEQYLHMTQWCMASAPLLLGCDLNQLDEFTLSLITNDEVLAINQDMLGKQATIASNERNKLLVYVKDLEDGAKAVALYNLDKESATVTANWSDLNVSGKQIVRDLWRQKNLGTFDTKFETKVNPHGVVLVKIGNEKTL</sequence>
<dbReference type="InterPro" id="IPR013785">
    <property type="entry name" value="Aldolase_TIM"/>
</dbReference>
<dbReference type="InterPro" id="IPR013780">
    <property type="entry name" value="Glyco_hydro_b"/>
</dbReference>
<keyword evidence="2" id="KW-0732">Signal</keyword>
<feature type="domain" description="Alpha galactosidase C-terminal" evidence="7">
    <location>
        <begin position="462"/>
        <end position="533"/>
    </location>
</feature>
<evidence type="ECO:0000256" key="5">
    <source>
        <dbReference type="ARBA" id="ARBA00023295"/>
    </source>
</evidence>
<dbReference type="EC" id="3.2.1.22" evidence="6"/>
<comment type="similarity">
    <text evidence="1 6">Belongs to the glycosyl hydrolase 27 family.</text>
</comment>
<dbReference type="PATRIC" id="fig|1544798.3.peg.2273"/>
<evidence type="ECO:0000256" key="1">
    <source>
        <dbReference type="ARBA" id="ARBA00009743"/>
    </source>
</evidence>
<dbReference type="InterPro" id="IPR013783">
    <property type="entry name" value="Ig-like_fold"/>
</dbReference>
<dbReference type="InterPro" id="IPR017853">
    <property type="entry name" value="GH"/>
</dbReference>
<keyword evidence="4 6" id="KW-1015">Disulfide bond</keyword>
<accession>A0A0D8J9I8</accession>
<dbReference type="EMBL" id="JRHC01000002">
    <property type="protein sequence ID" value="KJF43567.1"/>
    <property type="molecule type" value="Genomic_DNA"/>
</dbReference>
<dbReference type="PANTHER" id="PTHR11452:SF75">
    <property type="entry name" value="ALPHA-GALACTOSIDASE MEL1"/>
    <property type="match status" value="1"/>
</dbReference>
<name>A0A0D8J9I8_9BACT</name>
<dbReference type="PANTHER" id="PTHR11452">
    <property type="entry name" value="ALPHA-GALACTOSIDASE/ALPHA-N-ACETYLGALACTOSAMINIDASE"/>
    <property type="match status" value="1"/>
</dbReference>
<evidence type="ECO:0000259" key="7">
    <source>
        <dbReference type="Pfam" id="PF17801"/>
    </source>
</evidence>
<comment type="catalytic activity">
    <reaction evidence="6">
        <text>Hydrolysis of terminal, non-reducing alpha-D-galactose residues in alpha-D-galactosides, including galactose oligosaccharides, galactomannans and galactolipids.</text>
        <dbReference type="EC" id="3.2.1.22"/>
    </reaction>
</comment>
<gene>
    <name evidence="8" type="ORF">LH29_10600</name>
</gene>
<evidence type="ECO:0000313" key="8">
    <source>
        <dbReference type="EMBL" id="KJF43567.1"/>
    </source>
</evidence>
<organism evidence="8 9">
    <name type="scientific">Draconibacterium sediminis</name>
    <dbReference type="NCBI Taxonomy" id="1544798"/>
    <lineage>
        <taxon>Bacteria</taxon>
        <taxon>Pseudomonadati</taxon>
        <taxon>Bacteroidota</taxon>
        <taxon>Bacteroidia</taxon>
        <taxon>Marinilabiliales</taxon>
        <taxon>Prolixibacteraceae</taxon>
        <taxon>Draconibacterium</taxon>
    </lineage>
</organism>
<evidence type="ECO:0000256" key="4">
    <source>
        <dbReference type="ARBA" id="ARBA00023157"/>
    </source>
</evidence>
<dbReference type="STRING" id="1544798.LH29_10600"/>
<dbReference type="CDD" id="cd14792">
    <property type="entry name" value="GH27"/>
    <property type="match status" value="1"/>
</dbReference>
<evidence type="ECO:0000256" key="6">
    <source>
        <dbReference type="RuleBase" id="RU361168"/>
    </source>
</evidence>
<dbReference type="Pfam" id="PF17801">
    <property type="entry name" value="Melibiase_C"/>
    <property type="match status" value="1"/>
</dbReference>
<dbReference type="GO" id="GO:0005975">
    <property type="term" value="P:carbohydrate metabolic process"/>
    <property type="evidence" value="ECO:0007669"/>
    <property type="project" value="InterPro"/>
</dbReference>
<dbReference type="RefSeq" id="WP_045030157.1">
    <property type="nucleotide sequence ID" value="NZ_JRHC01000002.1"/>
</dbReference>